<evidence type="ECO:0000256" key="1">
    <source>
        <dbReference type="ARBA" id="ARBA00022723"/>
    </source>
</evidence>
<evidence type="ECO:0000313" key="6">
    <source>
        <dbReference type="EMBL" id="BAU47413.1"/>
    </source>
</evidence>
<dbReference type="NCBIfam" id="TIGR02419">
    <property type="entry name" value="C4_traR_proteo"/>
    <property type="match status" value="1"/>
</dbReference>
<proteinExistence type="predicted"/>
<gene>
    <name evidence="6" type="ORF">SVA_0834</name>
</gene>
<evidence type="ECO:0000259" key="5">
    <source>
        <dbReference type="Pfam" id="PF01258"/>
    </source>
</evidence>
<keyword evidence="2" id="KW-0863">Zinc-finger</keyword>
<dbReference type="PROSITE" id="PS51128">
    <property type="entry name" value="ZF_DKSA_2"/>
    <property type="match status" value="1"/>
</dbReference>
<dbReference type="InterPro" id="IPR000962">
    <property type="entry name" value="Znf_DskA_TraR"/>
</dbReference>
<dbReference type="GO" id="GO:0008270">
    <property type="term" value="F:zinc ion binding"/>
    <property type="evidence" value="ECO:0007669"/>
    <property type="project" value="UniProtKB-KW"/>
</dbReference>
<dbReference type="Gene3D" id="1.20.120.910">
    <property type="entry name" value="DksA, coiled-coil domain"/>
    <property type="match status" value="1"/>
</dbReference>
<dbReference type="Pfam" id="PF01258">
    <property type="entry name" value="zf-dskA_traR"/>
    <property type="match status" value="1"/>
</dbReference>
<evidence type="ECO:0000256" key="2">
    <source>
        <dbReference type="ARBA" id="ARBA00022771"/>
    </source>
</evidence>
<feature type="domain" description="Zinc finger DksA/TraR C4-type" evidence="5">
    <location>
        <begin position="31"/>
        <end position="64"/>
    </location>
</feature>
<dbReference type="Proteomes" id="UP000218899">
    <property type="component" value="Chromosome"/>
</dbReference>
<keyword evidence="3" id="KW-0862">Zinc</keyword>
<sequence length="70" mass="8078">MADQIDIAHERIEQQLAESLSQRVRYKGKSARRCADCGEPIPDVRRRSVPGVQTCVICQEVRERAARERR</sequence>
<name>A0A1B4V1T7_9GAMM</name>
<feature type="zinc finger region" description="dksA C4-type" evidence="4">
    <location>
        <begin position="34"/>
        <end position="58"/>
    </location>
</feature>
<dbReference type="GO" id="GO:1900378">
    <property type="term" value="P:positive regulation of secondary metabolite biosynthetic process"/>
    <property type="evidence" value="ECO:0007669"/>
    <property type="project" value="TreeGrafter"/>
</dbReference>
<keyword evidence="7" id="KW-1185">Reference proteome</keyword>
<dbReference type="SUPFAM" id="SSF57716">
    <property type="entry name" value="Glucocorticoid receptor-like (DNA-binding domain)"/>
    <property type="match status" value="1"/>
</dbReference>
<accession>A0A1B4V1T7</accession>
<dbReference type="AlphaFoldDB" id="A0A1B4V1T7"/>
<dbReference type="RefSeq" id="WP_096459188.1">
    <property type="nucleotide sequence ID" value="NZ_AP014936.1"/>
</dbReference>
<dbReference type="PANTHER" id="PTHR38777:SF1">
    <property type="entry name" value="DNAK SUPPRESSOR PROTEIN"/>
    <property type="match status" value="1"/>
</dbReference>
<keyword evidence="1" id="KW-0479">Metal-binding</keyword>
<protein>
    <submittedName>
        <fullName evidence="6">Conjugal transfer protein TraR</fullName>
    </submittedName>
</protein>
<organism evidence="6 7">
    <name type="scientific">Sulfurifustis variabilis</name>
    <dbReference type="NCBI Taxonomy" id="1675686"/>
    <lineage>
        <taxon>Bacteria</taxon>
        <taxon>Pseudomonadati</taxon>
        <taxon>Pseudomonadota</taxon>
        <taxon>Gammaproteobacteria</taxon>
        <taxon>Acidiferrobacterales</taxon>
        <taxon>Acidiferrobacteraceae</taxon>
        <taxon>Sulfurifustis</taxon>
    </lineage>
</organism>
<evidence type="ECO:0000313" key="7">
    <source>
        <dbReference type="Proteomes" id="UP000218899"/>
    </source>
</evidence>
<reference evidence="6 7" key="1">
    <citation type="submission" date="2015-08" db="EMBL/GenBank/DDBJ databases">
        <title>Complete genome sequence of Sulfurifustis variabilis.</title>
        <authorList>
            <person name="Miura A."/>
            <person name="Kojima H."/>
            <person name="Fukui M."/>
        </authorList>
    </citation>
    <scope>NUCLEOTIDE SEQUENCE [LARGE SCALE GENOMIC DNA]</scope>
    <source>
        <strain evidence="7">skN76</strain>
    </source>
</reference>
<evidence type="ECO:0000256" key="4">
    <source>
        <dbReference type="PROSITE-ProRule" id="PRU00510"/>
    </source>
</evidence>
<dbReference type="KEGG" id="sva:SVA_0834"/>
<dbReference type="OrthoDB" id="962301at2"/>
<dbReference type="PANTHER" id="PTHR38777">
    <property type="entry name" value="FELS-2 PROPHAGE PROTEIN"/>
    <property type="match status" value="1"/>
</dbReference>
<dbReference type="InterPro" id="IPR012783">
    <property type="entry name" value="Znf_C4_TraR"/>
</dbReference>
<evidence type="ECO:0000256" key="3">
    <source>
        <dbReference type="ARBA" id="ARBA00022833"/>
    </source>
</evidence>
<dbReference type="EMBL" id="AP014936">
    <property type="protein sequence ID" value="BAU47413.1"/>
    <property type="molecule type" value="Genomic_DNA"/>
</dbReference>